<evidence type="ECO:0000256" key="3">
    <source>
        <dbReference type="ARBA" id="ARBA00023163"/>
    </source>
</evidence>
<evidence type="ECO:0000256" key="2">
    <source>
        <dbReference type="ARBA" id="ARBA00023125"/>
    </source>
</evidence>
<evidence type="ECO:0000256" key="1">
    <source>
        <dbReference type="ARBA" id="ARBA00023015"/>
    </source>
</evidence>
<dbReference type="PANTHER" id="PTHR43537:SF49">
    <property type="entry name" value="TRANSCRIPTIONAL REGULATORY PROTEIN"/>
    <property type="match status" value="1"/>
</dbReference>
<dbReference type="Gene3D" id="1.20.120.530">
    <property type="entry name" value="GntR ligand-binding domain-like"/>
    <property type="match status" value="1"/>
</dbReference>
<dbReference type="SMART" id="SM00345">
    <property type="entry name" value="HTH_GNTR"/>
    <property type="match status" value="2"/>
</dbReference>
<dbReference type="RefSeq" id="WP_207257680.1">
    <property type="nucleotide sequence ID" value="NZ_JAFMPP010000007.1"/>
</dbReference>
<evidence type="ECO:0000313" key="5">
    <source>
        <dbReference type="EMBL" id="MBO0662891.1"/>
    </source>
</evidence>
<dbReference type="InterPro" id="IPR008920">
    <property type="entry name" value="TF_FadR/GntR_C"/>
</dbReference>
<feature type="domain" description="HTH gntR-type" evidence="4">
    <location>
        <begin position="12"/>
        <end position="79"/>
    </location>
</feature>
<dbReference type="InterPro" id="IPR011711">
    <property type="entry name" value="GntR_C"/>
</dbReference>
<sequence>MDTRNLISQRPEPRYVTIERALSRAIASGALPAGTVLTEGPIADLFGTSRTPVRTALNDLMAKGSLARFEGRGFVVQGGEPARVPLTPAMLGIGDGEPAKPHPVAAHLIARDFEDTLAQALPFGSWRINEQAAAEHFAVSRTVVRELLSRFQDRGLVRKDLRSHWMIGPLTARDINHYFAVRRKLEPLALTDSAPLTSMDAIDAMRQRLQTALTTPHSLAPDRLAEIEHDLHVRLLSRSPNPHLLRMIGQSQMALVVNRVFAKAVGSRPFELALREHAIVYEFLIRRAWSAAAAALDEHLHLSAERTCKRLMAISVFPMPDLPRYLKQSA</sequence>
<dbReference type="Proteomes" id="UP000664122">
    <property type="component" value="Unassembled WGS sequence"/>
</dbReference>
<dbReference type="AlphaFoldDB" id="A0A939FZ55"/>
<reference evidence="5" key="1">
    <citation type="submission" date="2021-03" db="EMBL/GenBank/DDBJ databases">
        <title>Whole genome sequence of Jiella sp. CQZ9-1.</title>
        <authorList>
            <person name="Tuo L."/>
        </authorList>
    </citation>
    <scope>NUCLEOTIDE SEQUENCE</scope>
    <source>
        <strain evidence="5">CQZ9-1</strain>
    </source>
</reference>
<dbReference type="InterPro" id="IPR036388">
    <property type="entry name" value="WH-like_DNA-bd_sf"/>
</dbReference>
<dbReference type="Pfam" id="PF07729">
    <property type="entry name" value="FCD"/>
    <property type="match status" value="1"/>
</dbReference>
<dbReference type="InterPro" id="IPR036390">
    <property type="entry name" value="WH_DNA-bd_sf"/>
</dbReference>
<keyword evidence="2" id="KW-0238">DNA-binding</keyword>
<dbReference type="Gene3D" id="1.10.10.10">
    <property type="entry name" value="Winged helix-like DNA-binding domain superfamily/Winged helix DNA-binding domain"/>
    <property type="match status" value="2"/>
</dbReference>
<gene>
    <name evidence="5" type="ORF">J1C48_09905</name>
</gene>
<dbReference type="GO" id="GO:0003677">
    <property type="term" value="F:DNA binding"/>
    <property type="evidence" value="ECO:0007669"/>
    <property type="project" value="UniProtKB-KW"/>
</dbReference>
<proteinExistence type="predicted"/>
<dbReference type="GO" id="GO:0003700">
    <property type="term" value="F:DNA-binding transcription factor activity"/>
    <property type="evidence" value="ECO:0007669"/>
    <property type="project" value="InterPro"/>
</dbReference>
<dbReference type="Pfam" id="PF00392">
    <property type="entry name" value="GntR"/>
    <property type="match status" value="1"/>
</dbReference>
<dbReference type="EMBL" id="JAFMPP010000007">
    <property type="protein sequence ID" value="MBO0662891.1"/>
    <property type="molecule type" value="Genomic_DNA"/>
</dbReference>
<dbReference type="InterPro" id="IPR000524">
    <property type="entry name" value="Tscrpt_reg_HTH_GntR"/>
</dbReference>
<name>A0A939FZ55_9HYPH</name>
<keyword evidence="6" id="KW-1185">Reference proteome</keyword>
<dbReference type="SMART" id="SM00895">
    <property type="entry name" value="FCD"/>
    <property type="match status" value="1"/>
</dbReference>
<dbReference type="PROSITE" id="PS50949">
    <property type="entry name" value="HTH_GNTR"/>
    <property type="match status" value="1"/>
</dbReference>
<accession>A0A939FZ55</accession>
<keyword evidence="3" id="KW-0804">Transcription</keyword>
<organism evidence="5 6">
    <name type="scientific">Jiella flava</name>
    <dbReference type="NCBI Taxonomy" id="2816857"/>
    <lineage>
        <taxon>Bacteria</taxon>
        <taxon>Pseudomonadati</taxon>
        <taxon>Pseudomonadota</taxon>
        <taxon>Alphaproteobacteria</taxon>
        <taxon>Hyphomicrobiales</taxon>
        <taxon>Aurantimonadaceae</taxon>
        <taxon>Jiella</taxon>
    </lineage>
</organism>
<comment type="caution">
    <text evidence="5">The sequence shown here is derived from an EMBL/GenBank/DDBJ whole genome shotgun (WGS) entry which is preliminary data.</text>
</comment>
<dbReference type="PANTHER" id="PTHR43537">
    <property type="entry name" value="TRANSCRIPTIONAL REGULATOR, GNTR FAMILY"/>
    <property type="match status" value="1"/>
</dbReference>
<evidence type="ECO:0000313" key="6">
    <source>
        <dbReference type="Proteomes" id="UP000664122"/>
    </source>
</evidence>
<dbReference type="SUPFAM" id="SSF48008">
    <property type="entry name" value="GntR ligand-binding domain-like"/>
    <property type="match status" value="1"/>
</dbReference>
<keyword evidence="1" id="KW-0805">Transcription regulation</keyword>
<protein>
    <submittedName>
        <fullName evidence="5">GntR family transcriptional regulator</fullName>
    </submittedName>
</protein>
<dbReference type="SUPFAM" id="SSF46785">
    <property type="entry name" value="Winged helix' DNA-binding domain"/>
    <property type="match status" value="1"/>
</dbReference>
<evidence type="ECO:0000259" key="4">
    <source>
        <dbReference type="PROSITE" id="PS50949"/>
    </source>
</evidence>